<dbReference type="Proteomes" id="UP001523263">
    <property type="component" value="Unassembled WGS sequence"/>
</dbReference>
<proteinExistence type="predicted"/>
<organism evidence="2 3">
    <name type="scientific">Streptomyces griseoincarnatus</name>
    <dbReference type="NCBI Taxonomy" id="29305"/>
    <lineage>
        <taxon>Bacteria</taxon>
        <taxon>Bacillati</taxon>
        <taxon>Actinomycetota</taxon>
        <taxon>Actinomycetes</taxon>
        <taxon>Kitasatosporales</taxon>
        <taxon>Streptomycetaceae</taxon>
        <taxon>Streptomyces</taxon>
        <taxon>Streptomyces griseoincarnatus group</taxon>
    </lineage>
</organism>
<name>A0ABT0W4P5_STRGI</name>
<protein>
    <submittedName>
        <fullName evidence="2">Uncharacterized protein</fullName>
    </submittedName>
</protein>
<accession>A0ABT0W4P5</accession>
<dbReference type="EMBL" id="JAMQBH010000042">
    <property type="protein sequence ID" value="MCM2518225.1"/>
    <property type="molecule type" value="Genomic_DNA"/>
</dbReference>
<feature type="compositionally biased region" description="Polar residues" evidence="1">
    <location>
        <begin position="29"/>
        <end position="44"/>
    </location>
</feature>
<gene>
    <name evidence="2" type="ORF">NC658_34210</name>
</gene>
<comment type="caution">
    <text evidence="2">The sequence shown here is derived from an EMBL/GenBank/DDBJ whole genome shotgun (WGS) entry which is preliminary data.</text>
</comment>
<evidence type="ECO:0000313" key="3">
    <source>
        <dbReference type="Proteomes" id="UP001523263"/>
    </source>
</evidence>
<keyword evidence="3" id="KW-1185">Reference proteome</keyword>
<feature type="region of interest" description="Disordered" evidence="1">
    <location>
        <begin position="29"/>
        <end position="57"/>
    </location>
</feature>
<sequence length="57" mass="5695">MTTDACGEFLAAVDQLRDDGGTVRLTAHTSSVSADAWSAPTTGAESAPATPEADSAI</sequence>
<reference evidence="2 3" key="1">
    <citation type="submission" date="2022-06" db="EMBL/GenBank/DDBJ databases">
        <title>Whole genome sequence of Streptomyces griseoincarnatus RB7AG.</title>
        <authorList>
            <person name="Ray L."/>
            <person name="Behera S."/>
            <person name="Panda A.N."/>
        </authorList>
    </citation>
    <scope>NUCLEOTIDE SEQUENCE [LARGE SCALE GENOMIC DNA]</scope>
    <source>
        <strain evidence="2 3">RB7AG</strain>
    </source>
</reference>
<evidence type="ECO:0000256" key="1">
    <source>
        <dbReference type="SAM" id="MobiDB-lite"/>
    </source>
</evidence>
<dbReference type="RefSeq" id="WP_251100430.1">
    <property type="nucleotide sequence ID" value="NZ_JAMQBH010000042.1"/>
</dbReference>
<evidence type="ECO:0000313" key="2">
    <source>
        <dbReference type="EMBL" id="MCM2518225.1"/>
    </source>
</evidence>